<protein>
    <recommendedName>
        <fullName evidence="7">Serine/threonine-protein phosphatase</fullName>
        <ecNumber evidence="7">3.1.3.16</ecNumber>
    </recommendedName>
</protein>
<dbReference type="InterPro" id="IPR006186">
    <property type="entry name" value="Ser/Thr-sp_prot-phosphatase"/>
</dbReference>
<reference evidence="10" key="2">
    <citation type="journal article" date="2023" name="IMA Fungus">
        <title>Comparative genomic study of the Penicillium genus elucidates a diverse pangenome and 15 lateral gene transfer events.</title>
        <authorList>
            <person name="Petersen C."/>
            <person name="Sorensen T."/>
            <person name="Nielsen M.R."/>
            <person name="Sondergaard T.E."/>
            <person name="Sorensen J.L."/>
            <person name="Fitzpatrick D.A."/>
            <person name="Frisvad J.C."/>
            <person name="Nielsen K.L."/>
        </authorList>
    </citation>
    <scope>NUCLEOTIDE SEQUENCE</scope>
    <source>
        <strain evidence="10">IBT 35675</strain>
    </source>
</reference>
<dbReference type="Gene3D" id="3.60.21.10">
    <property type="match status" value="1"/>
</dbReference>
<evidence type="ECO:0000256" key="6">
    <source>
        <dbReference type="ARBA" id="ARBA00048336"/>
    </source>
</evidence>
<sequence>MEVDHAEQRVLPEESTSPSSPKSSFVDFFKRGSYHLRRSSKQDNATASNSSDPPPIDTKQPPGLAKQDNPAPFTTITNDVDEKLQPDELASTPEAPKSDRSASDTAVAPESILRKQNPFNLDSIIWDDSSRDGLNRRASVDLDDMIARLLEVGHSKPTKKFCLEPTEVLSICSIARNLFLSQPVLLELNAPVNIVGDIHGQYPDLLRIFEQSGYPATTNYLFLGDYVDRGKQSLETILLLLCYKLKYPETFFLLRGNHECANISRIYGFHDECKRRSTIKVWKTFTDVFNCLPIAAVVAEKIFCVHGGLSPNLVDLNDIRNIVRPTEIPGQGLLTDLLWSDPANIKDWGPNDDRGVSWTFGRKVVANFLKRHGLDLVCRSHMVVETGYEFFGDRSLVTIFSAPNVSLCFNLNQWRNLLTCLKYCGEFDNWGAIMTISEDLLCNFDVIKSPVIPSTSGRTRRRSGSTAWEKAL</sequence>
<evidence type="ECO:0000256" key="7">
    <source>
        <dbReference type="RuleBase" id="RU004273"/>
    </source>
</evidence>
<evidence type="ECO:0000313" key="11">
    <source>
        <dbReference type="Proteomes" id="UP001148299"/>
    </source>
</evidence>
<dbReference type="InterPro" id="IPR050341">
    <property type="entry name" value="PP1_catalytic_subunit"/>
</dbReference>
<dbReference type="PANTHER" id="PTHR11668">
    <property type="entry name" value="SERINE/THREONINE PROTEIN PHOSPHATASE"/>
    <property type="match status" value="1"/>
</dbReference>
<dbReference type="GO" id="GO:0005737">
    <property type="term" value="C:cytoplasm"/>
    <property type="evidence" value="ECO:0007669"/>
    <property type="project" value="TreeGrafter"/>
</dbReference>
<feature type="compositionally biased region" description="Polar residues" evidence="8">
    <location>
        <begin position="42"/>
        <end position="51"/>
    </location>
</feature>
<evidence type="ECO:0000256" key="3">
    <source>
        <dbReference type="ARBA" id="ARBA00022912"/>
    </source>
</evidence>
<dbReference type="AlphaFoldDB" id="A0A9W9QR83"/>
<dbReference type="PANTHER" id="PTHR11668:SF484">
    <property type="entry name" value="SERINE_THREONINE-PROTEIN PHOSPHATASE PP-Z1-RELATED"/>
    <property type="match status" value="1"/>
</dbReference>
<accession>A0A9W9QR83</accession>
<keyword evidence="11" id="KW-1185">Reference proteome</keyword>
<dbReference type="Pfam" id="PF00149">
    <property type="entry name" value="Metallophos"/>
    <property type="match status" value="1"/>
</dbReference>
<dbReference type="FunFam" id="3.60.21.10:FF:000026">
    <property type="entry name" value="Serine/threonine-protein phosphatase"/>
    <property type="match status" value="1"/>
</dbReference>
<dbReference type="PROSITE" id="PS00125">
    <property type="entry name" value="SER_THR_PHOSPHATASE"/>
    <property type="match status" value="1"/>
</dbReference>
<dbReference type="EC" id="3.1.3.16" evidence="7"/>
<feature type="region of interest" description="Disordered" evidence="8">
    <location>
        <begin position="1"/>
        <end position="111"/>
    </location>
</feature>
<keyword evidence="3" id="KW-0904">Protein phosphatase</keyword>
<name>A0A9W9QR83_PENBR</name>
<evidence type="ECO:0000256" key="2">
    <source>
        <dbReference type="ARBA" id="ARBA00022801"/>
    </source>
</evidence>
<comment type="catalytic activity">
    <reaction evidence="6 7">
        <text>O-phospho-L-threonyl-[protein] + H2O = L-threonyl-[protein] + phosphate</text>
        <dbReference type="Rhea" id="RHEA:47004"/>
        <dbReference type="Rhea" id="RHEA-COMP:11060"/>
        <dbReference type="Rhea" id="RHEA-COMP:11605"/>
        <dbReference type="ChEBI" id="CHEBI:15377"/>
        <dbReference type="ChEBI" id="CHEBI:30013"/>
        <dbReference type="ChEBI" id="CHEBI:43474"/>
        <dbReference type="ChEBI" id="CHEBI:61977"/>
        <dbReference type="EC" id="3.1.3.16"/>
    </reaction>
</comment>
<evidence type="ECO:0000256" key="4">
    <source>
        <dbReference type="ARBA" id="ARBA00023211"/>
    </source>
</evidence>
<gene>
    <name evidence="10" type="ORF">N7541_011840</name>
</gene>
<comment type="caution">
    <text evidence="10">The sequence shown here is derived from an EMBL/GenBank/DDBJ whole genome shotgun (WGS) entry which is preliminary data.</text>
</comment>
<dbReference type="Proteomes" id="UP001148299">
    <property type="component" value="Unassembled WGS sequence"/>
</dbReference>
<evidence type="ECO:0000256" key="5">
    <source>
        <dbReference type="ARBA" id="ARBA00047761"/>
    </source>
</evidence>
<evidence type="ECO:0000256" key="8">
    <source>
        <dbReference type="SAM" id="MobiDB-lite"/>
    </source>
</evidence>
<evidence type="ECO:0000256" key="1">
    <source>
        <dbReference type="ARBA" id="ARBA00022723"/>
    </source>
</evidence>
<dbReference type="PRINTS" id="PR00114">
    <property type="entry name" value="STPHPHTASE"/>
</dbReference>
<dbReference type="GO" id="GO:0005634">
    <property type="term" value="C:nucleus"/>
    <property type="evidence" value="ECO:0007669"/>
    <property type="project" value="TreeGrafter"/>
</dbReference>
<keyword evidence="1" id="KW-0479">Metal-binding</keyword>
<organism evidence="10 11">
    <name type="scientific">Penicillium brevicompactum</name>
    <dbReference type="NCBI Taxonomy" id="5074"/>
    <lineage>
        <taxon>Eukaryota</taxon>
        <taxon>Fungi</taxon>
        <taxon>Dikarya</taxon>
        <taxon>Ascomycota</taxon>
        <taxon>Pezizomycotina</taxon>
        <taxon>Eurotiomycetes</taxon>
        <taxon>Eurotiomycetidae</taxon>
        <taxon>Eurotiales</taxon>
        <taxon>Aspergillaceae</taxon>
        <taxon>Penicillium</taxon>
    </lineage>
</organism>
<dbReference type="SUPFAM" id="SSF56300">
    <property type="entry name" value="Metallo-dependent phosphatases"/>
    <property type="match status" value="1"/>
</dbReference>
<dbReference type="InterPro" id="IPR031675">
    <property type="entry name" value="STPPase_N"/>
</dbReference>
<dbReference type="Pfam" id="PF16891">
    <property type="entry name" value="STPPase_N"/>
    <property type="match status" value="1"/>
</dbReference>
<feature type="compositionally biased region" description="Basic and acidic residues" evidence="8">
    <location>
        <begin position="1"/>
        <end position="12"/>
    </location>
</feature>
<evidence type="ECO:0000313" key="10">
    <source>
        <dbReference type="EMBL" id="KAJ5342716.1"/>
    </source>
</evidence>
<dbReference type="SMART" id="SM00156">
    <property type="entry name" value="PP2Ac"/>
    <property type="match status" value="1"/>
</dbReference>
<dbReference type="EMBL" id="JAPZBR010000008">
    <property type="protein sequence ID" value="KAJ5342716.1"/>
    <property type="molecule type" value="Genomic_DNA"/>
</dbReference>
<comment type="catalytic activity">
    <reaction evidence="5">
        <text>O-phospho-L-seryl-[protein] + H2O = L-seryl-[protein] + phosphate</text>
        <dbReference type="Rhea" id="RHEA:20629"/>
        <dbReference type="Rhea" id="RHEA-COMP:9863"/>
        <dbReference type="Rhea" id="RHEA-COMP:11604"/>
        <dbReference type="ChEBI" id="CHEBI:15377"/>
        <dbReference type="ChEBI" id="CHEBI:29999"/>
        <dbReference type="ChEBI" id="CHEBI:43474"/>
        <dbReference type="ChEBI" id="CHEBI:83421"/>
        <dbReference type="EC" id="3.1.3.16"/>
    </reaction>
</comment>
<dbReference type="GO" id="GO:0004722">
    <property type="term" value="F:protein serine/threonine phosphatase activity"/>
    <property type="evidence" value="ECO:0007669"/>
    <property type="project" value="UniProtKB-EC"/>
</dbReference>
<proteinExistence type="inferred from homology"/>
<keyword evidence="2 7" id="KW-0378">Hydrolase</keyword>
<dbReference type="InterPro" id="IPR029052">
    <property type="entry name" value="Metallo-depent_PP-like"/>
</dbReference>
<keyword evidence="4" id="KW-0464">Manganese</keyword>
<dbReference type="InterPro" id="IPR004843">
    <property type="entry name" value="Calcineurin-like_PHP"/>
</dbReference>
<evidence type="ECO:0000259" key="9">
    <source>
        <dbReference type="PROSITE" id="PS00125"/>
    </source>
</evidence>
<dbReference type="GO" id="GO:0046872">
    <property type="term" value="F:metal ion binding"/>
    <property type="evidence" value="ECO:0007669"/>
    <property type="project" value="UniProtKB-KW"/>
</dbReference>
<reference evidence="10" key="1">
    <citation type="submission" date="2022-12" db="EMBL/GenBank/DDBJ databases">
        <authorList>
            <person name="Petersen C."/>
        </authorList>
    </citation>
    <scope>NUCLEOTIDE SEQUENCE</scope>
    <source>
        <strain evidence="10">IBT 35675</strain>
    </source>
</reference>
<feature type="domain" description="Serine/threonine specific protein phosphatases" evidence="9">
    <location>
        <begin position="254"/>
        <end position="259"/>
    </location>
</feature>
<comment type="similarity">
    <text evidence="7">Belongs to the PPP phosphatase family.</text>
</comment>
<feature type="compositionally biased region" description="Low complexity" evidence="8">
    <location>
        <begin position="13"/>
        <end position="24"/>
    </location>
</feature>